<feature type="domain" description="Novel STAND NTPase 5" evidence="4">
    <location>
        <begin position="258"/>
        <end position="365"/>
    </location>
</feature>
<dbReference type="EMBL" id="JBHMQV010000001">
    <property type="protein sequence ID" value="MFC0842358.1"/>
    <property type="molecule type" value="Genomic_DNA"/>
</dbReference>
<keyword evidence="2" id="KW-1133">Transmembrane helix</keyword>
<dbReference type="Pfam" id="PF07693">
    <property type="entry name" value="KAP_NTPase"/>
    <property type="match status" value="1"/>
</dbReference>
<feature type="transmembrane region" description="Helical" evidence="2">
    <location>
        <begin position="703"/>
        <end position="721"/>
    </location>
</feature>
<feature type="domain" description="KAP NTPase" evidence="3">
    <location>
        <begin position="544"/>
        <end position="1028"/>
    </location>
</feature>
<feature type="region of interest" description="Disordered" evidence="1">
    <location>
        <begin position="606"/>
        <end position="635"/>
    </location>
</feature>
<reference evidence="5 6" key="1">
    <citation type="submission" date="2024-09" db="EMBL/GenBank/DDBJ databases">
        <authorList>
            <person name="Sun Q."/>
            <person name="Mori K."/>
        </authorList>
    </citation>
    <scope>NUCLEOTIDE SEQUENCE [LARGE SCALE GENOMIC DNA]</scope>
    <source>
        <strain evidence="5 6">JCM 4557</strain>
    </source>
</reference>
<dbReference type="Gene3D" id="2.40.10.10">
    <property type="entry name" value="Trypsin-like serine proteases"/>
    <property type="match status" value="1"/>
</dbReference>
<evidence type="ECO:0000313" key="5">
    <source>
        <dbReference type="EMBL" id="MFC0842358.1"/>
    </source>
</evidence>
<evidence type="ECO:0000313" key="6">
    <source>
        <dbReference type="Proteomes" id="UP001589887"/>
    </source>
</evidence>
<dbReference type="RefSeq" id="WP_394316220.1">
    <property type="nucleotide sequence ID" value="NZ_JBHMQV010000001.1"/>
</dbReference>
<dbReference type="Proteomes" id="UP001589887">
    <property type="component" value="Unassembled WGS sequence"/>
</dbReference>
<dbReference type="Pfam" id="PF13365">
    <property type="entry name" value="Trypsin_2"/>
    <property type="match status" value="1"/>
</dbReference>
<feature type="region of interest" description="Disordered" evidence="1">
    <location>
        <begin position="947"/>
        <end position="979"/>
    </location>
</feature>
<accession>A0ABV6T986</accession>
<keyword evidence="6" id="KW-1185">Reference proteome</keyword>
<dbReference type="InterPro" id="IPR057574">
    <property type="entry name" value="nSTAND_NTPase5_dom"/>
</dbReference>
<feature type="compositionally biased region" description="Low complexity" evidence="1">
    <location>
        <begin position="469"/>
        <end position="484"/>
    </location>
</feature>
<sequence>MRFEVERVALVLGNTLDRLIQGTGYLIADDTVLTAAHLFADGAQGGRVHFMHETAPVSAEVLWSHKELDLALLGLRDEGDPSRRHLAEPVRWGTLAGLLPLEAQVTGFPELARAGDGRLDIHQLISGISPVSGVTTARWKLDASAIPMRPDGTSPFSGMSGAPVFVGDLLVGVTVVHHSAGLNAARMESVADDAEFVKLFTQRAGVPWCLEICELADVLRPPLPPRRFSSPESLLAPELAVVPFGDKGLAFQQLTDWCTSRDPVSVCALTAPGGYGKTRLAWELARRMAARHWTTGTLKPDAPESSLAAVSQIRGNLLVIVDEADAGRENQIHQLTQQAAVALPSARIRILVVARSTQWWRALAERGRDETGVLYQSALHVELLPVEDPAERRRVFEAATRAFARVLPRIPGLEDKPWDTIVNGIETPDLAGDEYMAMISVQAHAMFALLAAHPGTASLVEALKPARSGSAAREASSESSTGREPGAPLPDGEGSVHTHGFGDRPAETDLLNRQPLVAAVTDLLVPSDWRSGSDRPRQSLDSTGPSVVALEGPWGSGKTTMMWLIESEIARRKPTPPAEGTTRRRWRRRGSGRHLSALAAYRLLRPPRSGAPHRTPTPSRRWRGKGALARPTPSSVVTAHFTPWSHQTRDQIWAGLTRAVVEATEPALGEKKRARERYWLQRNRARLDCRQLRRAMLRRMLSPLLRVAVFALLAPAIAQLVKGGQNYTVAGHDFTAVRLALGLPLVLLALGVLHSLGRLLAGRARSFLNGQLLDGPVLSGPLAPGSDASTDGTLRGPYYNARSGYLYLVQHDMRELLAGLQGTGHELVVFIDDLDRCSPSATADVFEAINLFLSGALQVRTSAGYRAASVRCRFVLGLDPVVVAAHLDRAYADLATSKALQTHQDPSWGWTFLRKLVQLPVTLPSVAHTSVATALEGLLGAVTENTASHTTPTGAAPSGTAVAPPGTATSGATPPPTGLPTAELRLTFQAERDSYTRALEAHPAIRERLEQRLCAQNDVSLREAKRVLTIWQFYLRVLAHKGKGVDQLNVAEALHLVVLAEITARWPALQPNLRRSVDGVTGLERLAQNTDDDIAWARARTRIGLDDAKHTQACGSLRKLLTTYDGKAVAELAHKIS</sequence>
<dbReference type="InterPro" id="IPR052754">
    <property type="entry name" value="NTPase_KAP_P-loop"/>
</dbReference>
<dbReference type="SUPFAM" id="SSF52540">
    <property type="entry name" value="P-loop containing nucleoside triphosphate hydrolases"/>
    <property type="match status" value="2"/>
</dbReference>
<feature type="region of interest" description="Disordered" evidence="1">
    <location>
        <begin position="469"/>
        <end position="507"/>
    </location>
</feature>
<keyword evidence="2" id="KW-0812">Transmembrane</keyword>
<evidence type="ECO:0000256" key="1">
    <source>
        <dbReference type="SAM" id="MobiDB-lite"/>
    </source>
</evidence>
<name>A0ABV6T986_9ACTN</name>
<dbReference type="InterPro" id="IPR009003">
    <property type="entry name" value="Peptidase_S1_PA"/>
</dbReference>
<protein>
    <submittedName>
        <fullName evidence="5">P-loop NTPase fold protein</fullName>
    </submittedName>
</protein>
<evidence type="ECO:0000256" key="2">
    <source>
        <dbReference type="SAM" id="Phobius"/>
    </source>
</evidence>
<comment type="caution">
    <text evidence="5">The sequence shown here is derived from an EMBL/GenBank/DDBJ whole genome shotgun (WGS) entry which is preliminary data.</text>
</comment>
<dbReference type="PANTHER" id="PTHR22674:SF6">
    <property type="entry name" value="NTPASE KAP FAMILY P-LOOP DOMAIN-CONTAINING PROTEIN 1"/>
    <property type="match status" value="1"/>
</dbReference>
<feature type="compositionally biased region" description="Basic and acidic residues" evidence="1">
    <location>
        <begin position="494"/>
        <end position="507"/>
    </location>
</feature>
<dbReference type="Pfam" id="PF25199">
    <property type="entry name" value="nSTAND_NTPase5"/>
    <property type="match status" value="1"/>
</dbReference>
<feature type="transmembrane region" description="Helical" evidence="2">
    <location>
        <begin position="741"/>
        <end position="761"/>
    </location>
</feature>
<feature type="compositionally biased region" description="Low complexity" evidence="1">
    <location>
        <begin position="950"/>
        <end position="972"/>
    </location>
</feature>
<dbReference type="InterPro" id="IPR011646">
    <property type="entry name" value="KAP_P-loop"/>
</dbReference>
<proteinExistence type="predicted"/>
<gene>
    <name evidence="5" type="ORF">ACFH04_01200</name>
</gene>
<evidence type="ECO:0000259" key="3">
    <source>
        <dbReference type="Pfam" id="PF07693"/>
    </source>
</evidence>
<feature type="region of interest" description="Disordered" evidence="1">
    <location>
        <begin position="527"/>
        <end position="553"/>
    </location>
</feature>
<organism evidence="5 6">
    <name type="scientific">Streptomyces noboritoensis</name>
    <dbReference type="NCBI Taxonomy" id="67337"/>
    <lineage>
        <taxon>Bacteria</taxon>
        <taxon>Bacillati</taxon>
        <taxon>Actinomycetota</taxon>
        <taxon>Actinomycetes</taxon>
        <taxon>Kitasatosporales</taxon>
        <taxon>Streptomycetaceae</taxon>
        <taxon>Streptomyces</taxon>
    </lineage>
</organism>
<dbReference type="SUPFAM" id="SSF50494">
    <property type="entry name" value="Trypsin-like serine proteases"/>
    <property type="match status" value="1"/>
</dbReference>
<dbReference type="InterPro" id="IPR043504">
    <property type="entry name" value="Peptidase_S1_PA_chymotrypsin"/>
</dbReference>
<dbReference type="InterPro" id="IPR027417">
    <property type="entry name" value="P-loop_NTPase"/>
</dbReference>
<evidence type="ECO:0000259" key="4">
    <source>
        <dbReference type="Pfam" id="PF25199"/>
    </source>
</evidence>
<keyword evidence="2" id="KW-0472">Membrane</keyword>
<dbReference type="PANTHER" id="PTHR22674">
    <property type="entry name" value="NTPASE, KAP FAMILY P-LOOP DOMAIN-CONTAINING 1"/>
    <property type="match status" value="1"/>
</dbReference>